<gene>
    <name evidence="3" type="ORF">HMH01_06770</name>
</gene>
<keyword evidence="4" id="KW-1185">Reference proteome</keyword>
<feature type="signal peptide" evidence="1">
    <location>
        <begin position="1"/>
        <end position="25"/>
    </location>
</feature>
<dbReference type="GO" id="GO:0098046">
    <property type="term" value="C:type V protein secretion system complex"/>
    <property type="evidence" value="ECO:0007669"/>
    <property type="project" value="TreeGrafter"/>
</dbReference>
<dbReference type="GO" id="GO:0008320">
    <property type="term" value="F:protein transmembrane transporter activity"/>
    <property type="evidence" value="ECO:0007669"/>
    <property type="project" value="TreeGrafter"/>
</dbReference>
<proteinExistence type="predicted"/>
<dbReference type="InterPro" id="IPR005565">
    <property type="entry name" value="Hemolysn_activator_HlyB_C"/>
</dbReference>
<dbReference type="PANTHER" id="PTHR34597">
    <property type="entry name" value="SLR1661 PROTEIN"/>
    <property type="match status" value="1"/>
</dbReference>
<keyword evidence="1" id="KW-0732">Signal</keyword>
<comment type="caution">
    <text evidence="3">The sequence shown here is derived from an EMBL/GenBank/DDBJ whole genome shotgun (WGS) entry which is preliminary data.</text>
</comment>
<reference evidence="3 4" key="1">
    <citation type="submission" date="2020-05" db="EMBL/GenBank/DDBJ databases">
        <title>Gimesia benthica sp. nov., a novel planctomycete isolated from a deep-sea water sample of the Northwest Indian Ocean.</title>
        <authorList>
            <person name="Wang J."/>
            <person name="Ruan C."/>
            <person name="Song L."/>
            <person name="Zhu Y."/>
            <person name="Li A."/>
            <person name="Zheng X."/>
            <person name="Wang L."/>
            <person name="Lu Z."/>
            <person name="Huang Y."/>
            <person name="Du W."/>
            <person name="Zhou Y."/>
            <person name="Huang L."/>
            <person name="Dai X."/>
        </authorList>
    </citation>
    <scope>NUCLEOTIDE SEQUENCE [LARGE SCALE GENOMIC DNA]</scope>
    <source>
        <strain evidence="3 4">YYQ-30</strain>
    </source>
</reference>
<dbReference type="InterPro" id="IPR051544">
    <property type="entry name" value="TPS_OM_transporter"/>
</dbReference>
<dbReference type="EMBL" id="JABFBC010000001">
    <property type="protein sequence ID" value="NNU80138.1"/>
    <property type="molecule type" value="Genomic_DNA"/>
</dbReference>
<feature type="chain" id="PRO_5032296686" description="Haemolysin activator HlyB C-terminal domain-containing protein" evidence="1">
    <location>
        <begin position="26"/>
        <end position="399"/>
    </location>
</feature>
<dbReference type="PANTHER" id="PTHR34597:SF3">
    <property type="entry name" value="OUTER MEMBRANE TRANSPORTER CDIB"/>
    <property type="match status" value="1"/>
</dbReference>
<evidence type="ECO:0000256" key="1">
    <source>
        <dbReference type="SAM" id="SignalP"/>
    </source>
</evidence>
<dbReference type="Gene3D" id="2.40.160.50">
    <property type="entry name" value="membrane protein fhac: a member of the omp85/tpsb transporter family"/>
    <property type="match status" value="1"/>
</dbReference>
<protein>
    <recommendedName>
        <fullName evidence="2">Haemolysin activator HlyB C-terminal domain-containing protein</fullName>
    </recommendedName>
</protein>
<accession>A0A849L1F7</accession>
<name>A0A849L1F7_9RHOB</name>
<organism evidence="3 4">
    <name type="scientific">Halovulum dunhuangense</name>
    <dbReference type="NCBI Taxonomy" id="1505036"/>
    <lineage>
        <taxon>Bacteria</taxon>
        <taxon>Pseudomonadati</taxon>
        <taxon>Pseudomonadota</taxon>
        <taxon>Alphaproteobacteria</taxon>
        <taxon>Rhodobacterales</taxon>
        <taxon>Paracoccaceae</taxon>
        <taxon>Halovulum</taxon>
    </lineage>
</organism>
<evidence type="ECO:0000259" key="2">
    <source>
        <dbReference type="Pfam" id="PF03865"/>
    </source>
</evidence>
<evidence type="ECO:0000313" key="3">
    <source>
        <dbReference type="EMBL" id="NNU80138.1"/>
    </source>
</evidence>
<dbReference type="Pfam" id="PF03865">
    <property type="entry name" value="ShlB"/>
    <property type="match status" value="1"/>
</dbReference>
<dbReference type="RefSeq" id="WP_171323639.1">
    <property type="nucleotide sequence ID" value="NZ_JABFBC010000001.1"/>
</dbReference>
<dbReference type="AlphaFoldDB" id="A0A849L1F7"/>
<dbReference type="Proteomes" id="UP000572377">
    <property type="component" value="Unassembled WGS sequence"/>
</dbReference>
<feature type="domain" description="Haemolysin activator HlyB C-terminal" evidence="2">
    <location>
        <begin position="142"/>
        <end position="361"/>
    </location>
</feature>
<evidence type="ECO:0000313" key="4">
    <source>
        <dbReference type="Proteomes" id="UP000572377"/>
    </source>
</evidence>
<dbReference type="GO" id="GO:0046819">
    <property type="term" value="P:protein secretion by the type V secretion system"/>
    <property type="evidence" value="ECO:0007669"/>
    <property type="project" value="TreeGrafter"/>
</dbReference>
<sequence>MLSRSCVNLSKFLVVFGLCGQPVMAQSFFANLGTDPATGVDRGSASQISPVDRPTGFLTLSSDGAEAIGPWIGSVSYAVPDLALDGDQLDGVFVLGGPSADDRTELVAGGIGYRLALGDSGITVFANADHSGYRLGTASALPLDIEGTVTNFAVGVQRSWASGEAARSVATIQFSGRSDNASVMNSDVVDEDLRILRAALVHERGRPYAFRQRYAVSVSKGIDGLGASDPGGSFLSMPGVATDFLRIAGSIEMSVPLGMRTLVNAGMIGQLTGDSLPVSQRCGFGTNNYARGFDRSFVNGDACLGGRVELAYDLERPAPGDAVFRATQAFLGLDGGMLRDNANDILPRTEDGWASLSTGVRALWGEFLGEVALTHVLDEPAGAFPQDETRLWIRTALRF</sequence>